<protein>
    <recommendedName>
        <fullName evidence="3">1-phosphatidylinositol phosphodiesterase</fullName>
        <ecNumber evidence="2">4.6.1.13</ecNumber>
    </recommendedName>
    <alternativeName>
        <fullName evidence="4">Phosphatidylinositol diacylglycerol-lyase</fullName>
    </alternativeName>
    <alternativeName>
        <fullName evidence="5">Phosphatidylinositol-specific phospholipase C</fullName>
    </alternativeName>
</protein>
<evidence type="ECO:0000256" key="1">
    <source>
        <dbReference type="ARBA" id="ARBA00001316"/>
    </source>
</evidence>
<dbReference type="InterPro" id="IPR000909">
    <property type="entry name" value="PLipase_C_PInositol-sp_X_dom"/>
</dbReference>
<dbReference type="PROSITE" id="PS51318">
    <property type="entry name" value="TAT"/>
    <property type="match status" value="1"/>
</dbReference>
<keyword evidence="9" id="KW-1185">Reference proteome</keyword>
<name>A0A540WDJ8_9ACTN</name>
<dbReference type="PANTHER" id="PTHR13593">
    <property type="match status" value="1"/>
</dbReference>
<evidence type="ECO:0000313" key="9">
    <source>
        <dbReference type="Proteomes" id="UP000319103"/>
    </source>
</evidence>
<dbReference type="InterPro" id="IPR051057">
    <property type="entry name" value="PI-PLC_domain"/>
</dbReference>
<evidence type="ECO:0000259" key="7">
    <source>
        <dbReference type="SMART" id="SM00148"/>
    </source>
</evidence>
<dbReference type="PANTHER" id="PTHR13593:SF113">
    <property type="entry name" value="SI:DKEY-266F7.9"/>
    <property type="match status" value="1"/>
</dbReference>
<dbReference type="EMBL" id="VIGB01000003">
    <property type="protein sequence ID" value="TQF07096.1"/>
    <property type="molecule type" value="Genomic_DNA"/>
</dbReference>
<dbReference type="GO" id="GO:0006629">
    <property type="term" value="P:lipid metabolic process"/>
    <property type="evidence" value="ECO:0007669"/>
    <property type="project" value="InterPro"/>
</dbReference>
<evidence type="ECO:0000256" key="6">
    <source>
        <dbReference type="SAM" id="SignalP"/>
    </source>
</evidence>
<dbReference type="Gene3D" id="3.20.20.190">
    <property type="entry name" value="Phosphatidylinositol (PI) phosphodiesterase"/>
    <property type="match status" value="1"/>
</dbReference>
<evidence type="ECO:0000256" key="5">
    <source>
        <dbReference type="ARBA" id="ARBA00030782"/>
    </source>
</evidence>
<keyword evidence="6" id="KW-0732">Signal</keyword>
<organism evidence="8 9">
    <name type="scientific">Kitasatospora acidiphila</name>
    <dbReference type="NCBI Taxonomy" id="2567942"/>
    <lineage>
        <taxon>Bacteria</taxon>
        <taxon>Bacillati</taxon>
        <taxon>Actinomycetota</taxon>
        <taxon>Actinomycetes</taxon>
        <taxon>Kitasatosporales</taxon>
        <taxon>Streptomycetaceae</taxon>
        <taxon>Kitasatospora</taxon>
    </lineage>
</organism>
<dbReference type="CDD" id="cd08586">
    <property type="entry name" value="PI-PLCc_BcPLC_like"/>
    <property type="match status" value="1"/>
</dbReference>
<feature type="signal peptide" evidence="6">
    <location>
        <begin position="1"/>
        <end position="30"/>
    </location>
</feature>
<dbReference type="SUPFAM" id="SSF51695">
    <property type="entry name" value="PLC-like phosphodiesterases"/>
    <property type="match status" value="1"/>
</dbReference>
<proteinExistence type="predicted"/>
<evidence type="ECO:0000256" key="3">
    <source>
        <dbReference type="ARBA" id="ARBA00019758"/>
    </source>
</evidence>
<dbReference type="PROSITE" id="PS50007">
    <property type="entry name" value="PIPLC_X_DOMAIN"/>
    <property type="match status" value="1"/>
</dbReference>
<evidence type="ECO:0000313" key="8">
    <source>
        <dbReference type="EMBL" id="TQF07096.1"/>
    </source>
</evidence>
<evidence type="ECO:0000256" key="2">
    <source>
        <dbReference type="ARBA" id="ARBA00012581"/>
    </source>
</evidence>
<comment type="caution">
    <text evidence="8">The sequence shown here is derived from an EMBL/GenBank/DDBJ whole genome shotgun (WGS) entry which is preliminary data.</text>
</comment>
<comment type="catalytic activity">
    <reaction evidence="1">
        <text>a 1,2-diacyl-sn-glycero-3-phospho-(1D-myo-inositol) = 1D-myo-inositol 1,2-cyclic phosphate + a 1,2-diacyl-sn-glycerol</text>
        <dbReference type="Rhea" id="RHEA:17093"/>
        <dbReference type="ChEBI" id="CHEBI:17815"/>
        <dbReference type="ChEBI" id="CHEBI:57880"/>
        <dbReference type="ChEBI" id="CHEBI:58484"/>
        <dbReference type="EC" id="4.6.1.13"/>
    </reaction>
</comment>
<evidence type="ECO:0000256" key="4">
    <source>
        <dbReference type="ARBA" id="ARBA00030474"/>
    </source>
</evidence>
<dbReference type="AlphaFoldDB" id="A0A540WDJ8"/>
<sequence>MSRRTFTRSAVVLGAAGALAGLGALGTARAASLPGGADWLAGLPDSAPLARLTIPGTHDTCALYDGPLVQCQNLSVPDQLTAGIRFLDMRCRAINGVFAIHHSQFFQNIFFGDVLNDCQAFLAQHPGETVLMRVKQEYSTVSDADFAAIFNTYLSRWPGLFWMENRIPTLGEVRGRVVLLADNGGLPGVGWNGPLMDLEDDYDIGTIFDFNGRKWPEVSAHLNAAQAATDPQRLFITFTSSSGWGLWPRQAADAMNSDLAGYLAGLDHASRPALGVVPMDFVTTTSPAAWYGLNFGA</sequence>
<feature type="chain" id="PRO_5022116956" description="1-phosphatidylinositol phosphodiesterase" evidence="6">
    <location>
        <begin position="31"/>
        <end position="297"/>
    </location>
</feature>
<dbReference type="SMART" id="SM00148">
    <property type="entry name" value="PLCXc"/>
    <property type="match status" value="1"/>
</dbReference>
<dbReference type="EC" id="4.6.1.13" evidence="2"/>
<accession>A0A540WDJ8</accession>
<dbReference type="GO" id="GO:0008081">
    <property type="term" value="F:phosphoric diester hydrolase activity"/>
    <property type="evidence" value="ECO:0007669"/>
    <property type="project" value="InterPro"/>
</dbReference>
<dbReference type="OrthoDB" id="7191982at2"/>
<reference evidence="8 9" key="1">
    <citation type="submission" date="2019-06" db="EMBL/GenBank/DDBJ databases">
        <title>Description of Kitasatospora acidophila sp. nov. isolated from pine grove soil, and reclassification of Streptomyces novaecaesareae to Kitasatospora novaeceasareae comb. nov.</title>
        <authorList>
            <person name="Kim M.J."/>
        </authorList>
    </citation>
    <scope>NUCLEOTIDE SEQUENCE [LARGE SCALE GENOMIC DNA]</scope>
    <source>
        <strain evidence="8 9">MMS16-CNU292</strain>
    </source>
</reference>
<dbReference type="InterPro" id="IPR006311">
    <property type="entry name" value="TAT_signal"/>
</dbReference>
<dbReference type="Proteomes" id="UP000319103">
    <property type="component" value="Unassembled WGS sequence"/>
</dbReference>
<dbReference type="InterPro" id="IPR017946">
    <property type="entry name" value="PLC-like_Pdiesterase_TIM-brl"/>
</dbReference>
<gene>
    <name evidence="8" type="ORF">E6W39_02720</name>
</gene>
<dbReference type="GO" id="GO:0004436">
    <property type="term" value="F:phosphatidylinositol diacylglycerol-lyase activity"/>
    <property type="evidence" value="ECO:0007669"/>
    <property type="project" value="UniProtKB-EC"/>
</dbReference>
<dbReference type="Pfam" id="PF00388">
    <property type="entry name" value="PI-PLC-X"/>
    <property type="match status" value="1"/>
</dbReference>
<feature type="domain" description="Phosphatidylinositol-specific phospholipase C X" evidence="7">
    <location>
        <begin position="45"/>
        <end position="182"/>
    </location>
</feature>